<evidence type="ECO:0000256" key="4">
    <source>
        <dbReference type="ARBA" id="ARBA00023163"/>
    </source>
</evidence>
<dbReference type="GO" id="GO:0006355">
    <property type="term" value="P:regulation of DNA-templated transcription"/>
    <property type="evidence" value="ECO:0007669"/>
    <property type="project" value="InterPro"/>
</dbReference>
<dbReference type="Pfam" id="PF02954">
    <property type="entry name" value="HTH_8"/>
    <property type="match status" value="1"/>
</dbReference>
<keyword evidence="2" id="KW-0067">ATP-binding</keyword>
<dbReference type="AlphaFoldDB" id="A0A9J6ZID3"/>
<dbReference type="InterPro" id="IPR002078">
    <property type="entry name" value="Sigma_54_int"/>
</dbReference>
<keyword evidence="3" id="KW-0805">Transcription regulation</keyword>
<dbReference type="PRINTS" id="PR01590">
    <property type="entry name" value="HTHFIS"/>
</dbReference>
<protein>
    <submittedName>
        <fullName evidence="6">PrpR N-terminal domain-containing protein</fullName>
    </submittedName>
</protein>
<dbReference type="Gene3D" id="1.10.8.60">
    <property type="match status" value="1"/>
</dbReference>
<dbReference type="KEGG" id="plig:NAG76_04765"/>
<name>A0A9J6ZID3_9BACL</name>
<dbReference type="Pfam" id="PF25601">
    <property type="entry name" value="AAA_lid_14"/>
    <property type="match status" value="1"/>
</dbReference>
<dbReference type="InterPro" id="IPR002197">
    <property type="entry name" value="HTH_Fis"/>
</dbReference>
<organism evidence="6 7">
    <name type="scientific">Candidatus Pristimantibacillus lignocellulolyticus</name>
    <dbReference type="NCBI Taxonomy" id="2994561"/>
    <lineage>
        <taxon>Bacteria</taxon>
        <taxon>Bacillati</taxon>
        <taxon>Bacillota</taxon>
        <taxon>Bacilli</taxon>
        <taxon>Bacillales</taxon>
        <taxon>Paenibacillaceae</taxon>
        <taxon>Candidatus Pristimantibacillus</taxon>
    </lineage>
</organism>
<accession>A0A9J6ZID3</accession>
<dbReference type="SUPFAM" id="SSF52540">
    <property type="entry name" value="P-loop containing nucleoside triphosphate hydrolases"/>
    <property type="match status" value="1"/>
</dbReference>
<proteinExistence type="predicted"/>
<dbReference type="InterPro" id="IPR009057">
    <property type="entry name" value="Homeodomain-like_sf"/>
</dbReference>
<keyword evidence="4" id="KW-0804">Transcription</keyword>
<dbReference type="Proteomes" id="UP001056756">
    <property type="component" value="Chromosome"/>
</dbReference>
<sequence>MSIQIHVIAPYEAMIPIIQECTPLFPKLEIQYSVGDLAKGVELAIEAEQNGTEIIISRGGTAQLIKKAVKVPVIDVQLSGYDMIRSLTLASQSNEKTAIVGFSNITSGAQAIIDLMDLPLKVYNINSKDEVASLILQLKSLGYERIVGDVVTFDTANVFGLNGFLIQSGKESIVKAFEEAQLVHRYLTKNDTISHLFSQLFMKEHPNIMILDEKNKIVFEQLKHFNKNPLSHDQIHLVNANLEFHKTEVKNQFVINDFQLLVTAYEMTIESNKFKVYVLEKEEISLNSQRGITAYTEINLEQIAANSHAMKVTLKNLEALYERNKVIHLKGDFGSGRSFIVRYIHQQLSGGGTLLSIDLAQVNPDHLSKISLIKVSNVEILHAENWALIPNLQAFIENCQSLQIGVFVVTEQLLEQEVVHRLKLNTIIVPSLAERIEDIPILIQYFLMDYYHKYGTTAIKIKEDALKLIEDQARFMEVSDLRALMKLAALNEKDYVISMETLDAVLLEHQKLTGNIPLQGTLKEIEKEVIKMVLKENNNNQSKAAERLGINRATLWRKLKD</sequence>
<dbReference type="GO" id="GO:0005524">
    <property type="term" value="F:ATP binding"/>
    <property type="evidence" value="ECO:0007669"/>
    <property type="project" value="UniProtKB-KW"/>
</dbReference>
<dbReference type="EMBL" id="CP097899">
    <property type="protein sequence ID" value="URN95560.1"/>
    <property type="molecule type" value="Genomic_DNA"/>
</dbReference>
<evidence type="ECO:0000256" key="1">
    <source>
        <dbReference type="ARBA" id="ARBA00022741"/>
    </source>
</evidence>
<dbReference type="SUPFAM" id="SSF46689">
    <property type="entry name" value="Homeodomain-like"/>
    <property type="match status" value="1"/>
</dbReference>
<gene>
    <name evidence="6" type="ORF">NAG76_04765</name>
</gene>
<dbReference type="PANTHER" id="PTHR32071">
    <property type="entry name" value="TRANSCRIPTIONAL REGULATORY PROTEIN"/>
    <property type="match status" value="1"/>
</dbReference>
<dbReference type="GO" id="GO:0043565">
    <property type="term" value="F:sequence-specific DNA binding"/>
    <property type="evidence" value="ECO:0007669"/>
    <property type="project" value="InterPro"/>
</dbReference>
<dbReference type="Pfam" id="PF06506">
    <property type="entry name" value="PrpR_N"/>
    <property type="match status" value="1"/>
</dbReference>
<evidence type="ECO:0000259" key="5">
    <source>
        <dbReference type="PROSITE" id="PS50045"/>
    </source>
</evidence>
<evidence type="ECO:0000256" key="3">
    <source>
        <dbReference type="ARBA" id="ARBA00023015"/>
    </source>
</evidence>
<dbReference type="PROSITE" id="PS50045">
    <property type="entry name" value="SIGMA54_INTERACT_4"/>
    <property type="match status" value="1"/>
</dbReference>
<feature type="domain" description="Sigma-54 factor interaction" evidence="5">
    <location>
        <begin position="267"/>
        <end position="490"/>
    </location>
</feature>
<dbReference type="InterPro" id="IPR010524">
    <property type="entry name" value="Sig_transdc_resp-reg_PrpR_N"/>
</dbReference>
<reference evidence="6" key="1">
    <citation type="submission" date="2022-05" db="EMBL/GenBank/DDBJ databases">
        <title>Novel bacterial taxa in a minimal lignocellulolytic consortium and its capacity to transform plastics disclosed by genome-resolved metagenomics.</title>
        <authorList>
            <person name="Rodriguez C.A.D."/>
            <person name="Diaz-Garcia L."/>
            <person name="Herrera K."/>
            <person name="Tarazona N.A."/>
            <person name="Sproer C."/>
            <person name="Overmann J."/>
            <person name="Jimenez D.J."/>
        </authorList>
    </citation>
    <scope>NUCLEOTIDE SEQUENCE</scope>
    <source>
        <strain evidence="6">MAG5</strain>
    </source>
</reference>
<evidence type="ECO:0000313" key="6">
    <source>
        <dbReference type="EMBL" id="URN95560.1"/>
    </source>
</evidence>
<dbReference type="Gene3D" id="3.40.50.2300">
    <property type="match status" value="1"/>
</dbReference>
<dbReference type="Gene3D" id="3.40.50.10660">
    <property type="entry name" value="PrpR receptor domain-like"/>
    <property type="match status" value="1"/>
</dbReference>
<keyword evidence="1" id="KW-0547">Nucleotide-binding</keyword>
<dbReference type="GO" id="GO:0000156">
    <property type="term" value="F:phosphorelay response regulator activity"/>
    <property type="evidence" value="ECO:0007669"/>
    <property type="project" value="InterPro"/>
</dbReference>
<evidence type="ECO:0000256" key="2">
    <source>
        <dbReference type="ARBA" id="ARBA00022840"/>
    </source>
</evidence>
<dbReference type="InterPro" id="IPR027417">
    <property type="entry name" value="P-loop_NTPase"/>
</dbReference>
<dbReference type="Gene3D" id="1.10.10.60">
    <property type="entry name" value="Homeodomain-like"/>
    <property type="match status" value="1"/>
</dbReference>
<evidence type="ECO:0000313" key="7">
    <source>
        <dbReference type="Proteomes" id="UP001056756"/>
    </source>
</evidence>
<dbReference type="SUPFAM" id="SSF159800">
    <property type="entry name" value="PrpR receptor domain-like"/>
    <property type="match status" value="1"/>
</dbReference>
<dbReference type="InterPro" id="IPR058031">
    <property type="entry name" value="AAA_lid_NorR"/>
</dbReference>